<dbReference type="GO" id="GO:0003333">
    <property type="term" value="P:amino acid transmembrane transport"/>
    <property type="evidence" value="ECO:0007669"/>
    <property type="project" value="InterPro"/>
</dbReference>
<dbReference type="AlphaFoldDB" id="A0AAP0X267"/>
<evidence type="ECO:0000256" key="7">
    <source>
        <dbReference type="ARBA" id="ARBA00023136"/>
    </source>
</evidence>
<protein>
    <recommendedName>
        <fullName evidence="11">Tyrosine-specific transport protein</fullName>
    </recommendedName>
</protein>
<keyword evidence="6 8" id="KW-1133">Transmembrane helix</keyword>
<keyword evidence="3" id="KW-1003">Cell membrane</keyword>
<dbReference type="GO" id="GO:0005886">
    <property type="term" value="C:plasma membrane"/>
    <property type="evidence" value="ECO:0007669"/>
    <property type="project" value="UniProtKB-SubCell"/>
</dbReference>
<dbReference type="InterPro" id="IPR018227">
    <property type="entry name" value="Amino_acid_transport_2"/>
</dbReference>
<feature type="transmembrane region" description="Helical" evidence="8">
    <location>
        <begin position="50"/>
        <end position="69"/>
    </location>
</feature>
<evidence type="ECO:0008006" key="11">
    <source>
        <dbReference type="Google" id="ProtNLM"/>
    </source>
</evidence>
<keyword evidence="10" id="KW-1185">Reference proteome</keyword>
<evidence type="ECO:0000256" key="4">
    <source>
        <dbReference type="ARBA" id="ARBA00022519"/>
    </source>
</evidence>
<dbReference type="Pfam" id="PF03222">
    <property type="entry name" value="Trp_Tyr_perm"/>
    <property type="match status" value="1"/>
</dbReference>
<dbReference type="PANTHER" id="PTHR32195:SF24">
    <property type="entry name" value="TRYPTOPHAN OR TYROSINE TRANSPORTER PROTEIN"/>
    <property type="match status" value="1"/>
</dbReference>
<dbReference type="PANTHER" id="PTHR32195">
    <property type="entry name" value="OS07G0662800 PROTEIN"/>
    <property type="match status" value="1"/>
</dbReference>
<gene>
    <name evidence="9" type="ORF">L1049_011379</name>
</gene>
<keyword evidence="5 8" id="KW-0812">Transmembrane</keyword>
<accession>A0AAP0X267</accession>
<sequence length="100" mass="10721">MISTYYACSQRRLQEKVRWPAGKVYATKENESGAQLKEKPIKVSKEKGTIAGAVALIIGTSIGTGILALPKKASPAGLLPSSISIHNMLGFSLNRSSFTR</sequence>
<keyword evidence="7 8" id="KW-0472">Membrane</keyword>
<evidence type="ECO:0000256" key="1">
    <source>
        <dbReference type="ARBA" id="ARBA00004429"/>
    </source>
</evidence>
<evidence type="ECO:0000313" key="10">
    <source>
        <dbReference type="Proteomes" id="UP001415857"/>
    </source>
</evidence>
<proteinExistence type="predicted"/>
<dbReference type="EMBL" id="JBBPBK010000006">
    <property type="protein sequence ID" value="KAK9283148.1"/>
    <property type="molecule type" value="Genomic_DNA"/>
</dbReference>
<dbReference type="Proteomes" id="UP001415857">
    <property type="component" value="Unassembled WGS sequence"/>
</dbReference>
<keyword evidence="2" id="KW-0813">Transport</keyword>
<organism evidence="9 10">
    <name type="scientific">Liquidambar formosana</name>
    <name type="common">Formosan gum</name>
    <dbReference type="NCBI Taxonomy" id="63359"/>
    <lineage>
        <taxon>Eukaryota</taxon>
        <taxon>Viridiplantae</taxon>
        <taxon>Streptophyta</taxon>
        <taxon>Embryophyta</taxon>
        <taxon>Tracheophyta</taxon>
        <taxon>Spermatophyta</taxon>
        <taxon>Magnoliopsida</taxon>
        <taxon>eudicotyledons</taxon>
        <taxon>Gunneridae</taxon>
        <taxon>Pentapetalae</taxon>
        <taxon>Saxifragales</taxon>
        <taxon>Altingiaceae</taxon>
        <taxon>Liquidambar</taxon>
    </lineage>
</organism>
<evidence type="ECO:0000256" key="5">
    <source>
        <dbReference type="ARBA" id="ARBA00022692"/>
    </source>
</evidence>
<evidence type="ECO:0000256" key="8">
    <source>
        <dbReference type="SAM" id="Phobius"/>
    </source>
</evidence>
<evidence type="ECO:0000256" key="6">
    <source>
        <dbReference type="ARBA" id="ARBA00022989"/>
    </source>
</evidence>
<keyword evidence="4" id="KW-0997">Cell inner membrane</keyword>
<evidence type="ECO:0000256" key="2">
    <source>
        <dbReference type="ARBA" id="ARBA00022448"/>
    </source>
</evidence>
<reference evidence="9 10" key="1">
    <citation type="journal article" date="2024" name="Plant J.">
        <title>Genome sequences and population genomics reveal climatic adaptation and genomic divergence between two closely related sweetgum species.</title>
        <authorList>
            <person name="Xu W.Q."/>
            <person name="Ren C.Q."/>
            <person name="Zhang X.Y."/>
            <person name="Comes H.P."/>
            <person name="Liu X.H."/>
            <person name="Li Y.G."/>
            <person name="Kettle C.J."/>
            <person name="Jalonen R."/>
            <person name="Gaisberger H."/>
            <person name="Ma Y.Z."/>
            <person name="Qiu Y.X."/>
        </authorList>
    </citation>
    <scope>NUCLEOTIDE SEQUENCE [LARGE SCALE GENOMIC DNA]</scope>
    <source>
        <strain evidence="9">Hangzhou</strain>
    </source>
</reference>
<evidence type="ECO:0000256" key="3">
    <source>
        <dbReference type="ARBA" id="ARBA00022475"/>
    </source>
</evidence>
<evidence type="ECO:0000313" key="9">
    <source>
        <dbReference type="EMBL" id="KAK9283148.1"/>
    </source>
</evidence>
<name>A0AAP0X267_LIQFO</name>
<comment type="subcellular location">
    <subcellularLocation>
        <location evidence="1">Cell inner membrane</location>
        <topology evidence="1">Multi-pass membrane protein</topology>
    </subcellularLocation>
</comment>
<comment type="caution">
    <text evidence="9">The sequence shown here is derived from an EMBL/GenBank/DDBJ whole genome shotgun (WGS) entry which is preliminary data.</text>
</comment>